<keyword evidence="2" id="KW-1185">Reference proteome</keyword>
<comment type="caution">
    <text evidence="1">The sequence shown here is derived from an EMBL/GenBank/DDBJ whole genome shotgun (WGS) entry which is preliminary data.</text>
</comment>
<accession>A0AAN7KP15</accession>
<protein>
    <recommendedName>
        <fullName evidence="3">K Homology domain-containing protein</fullName>
    </recommendedName>
</protein>
<evidence type="ECO:0008006" key="3">
    <source>
        <dbReference type="Google" id="ProtNLM"/>
    </source>
</evidence>
<sequence>MRRLTKANIRILSKENLPKIASDEDEMVQISGDLETAKDALVQVTTRLRANAFDREGAMAAFMPVMSYIPVPADASDSLPYDSRGRINKLCVIKTLKTQKKATRTKRRNDGDDREQFVISSDETVYRYLCRGRKIGSIIGKAGEIGNGF</sequence>
<organism evidence="1 2">
    <name type="scientific">Trapa incisa</name>
    <dbReference type="NCBI Taxonomy" id="236973"/>
    <lineage>
        <taxon>Eukaryota</taxon>
        <taxon>Viridiplantae</taxon>
        <taxon>Streptophyta</taxon>
        <taxon>Embryophyta</taxon>
        <taxon>Tracheophyta</taxon>
        <taxon>Spermatophyta</taxon>
        <taxon>Magnoliopsida</taxon>
        <taxon>eudicotyledons</taxon>
        <taxon>Gunneridae</taxon>
        <taxon>Pentapetalae</taxon>
        <taxon>rosids</taxon>
        <taxon>malvids</taxon>
        <taxon>Myrtales</taxon>
        <taxon>Lythraceae</taxon>
        <taxon>Trapa</taxon>
    </lineage>
</organism>
<dbReference type="EMBL" id="JAXIOK010000007">
    <property type="protein sequence ID" value="KAK4766342.1"/>
    <property type="molecule type" value="Genomic_DNA"/>
</dbReference>
<name>A0AAN7KP15_9MYRT</name>
<dbReference type="Proteomes" id="UP001345219">
    <property type="component" value="Chromosome 7"/>
</dbReference>
<gene>
    <name evidence="1" type="ORF">SAY87_007984</name>
</gene>
<evidence type="ECO:0000313" key="1">
    <source>
        <dbReference type="EMBL" id="KAK4766342.1"/>
    </source>
</evidence>
<dbReference type="PANTHER" id="PTHR10288">
    <property type="entry name" value="KH DOMAIN CONTAINING RNA BINDING PROTEIN"/>
    <property type="match status" value="1"/>
</dbReference>
<evidence type="ECO:0000313" key="2">
    <source>
        <dbReference type="Proteomes" id="UP001345219"/>
    </source>
</evidence>
<proteinExistence type="predicted"/>
<reference evidence="1 2" key="1">
    <citation type="journal article" date="2023" name="Hortic Res">
        <title>Pangenome of water caltrop reveals structural variations and asymmetric subgenome divergence after allopolyploidization.</title>
        <authorList>
            <person name="Zhang X."/>
            <person name="Chen Y."/>
            <person name="Wang L."/>
            <person name="Yuan Y."/>
            <person name="Fang M."/>
            <person name="Shi L."/>
            <person name="Lu R."/>
            <person name="Comes H.P."/>
            <person name="Ma Y."/>
            <person name="Chen Y."/>
            <person name="Huang G."/>
            <person name="Zhou Y."/>
            <person name="Zheng Z."/>
            <person name="Qiu Y."/>
        </authorList>
    </citation>
    <scope>NUCLEOTIDE SEQUENCE [LARGE SCALE GENOMIC DNA]</scope>
    <source>
        <tissue evidence="1">Roots</tissue>
    </source>
</reference>
<dbReference type="AlphaFoldDB" id="A0AAN7KP15"/>